<organism evidence="1">
    <name type="scientific">uncultured Caudovirales phage</name>
    <dbReference type="NCBI Taxonomy" id="2100421"/>
    <lineage>
        <taxon>Viruses</taxon>
        <taxon>Duplodnaviria</taxon>
        <taxon>Heunggongvirae</taxon>
        <taxon>Uroviricota</taxon>
        <taxon>Caudoviricetes</taxon>
        <taxon>Peduoviridae</taxon>
        <taxon>Maltschvirus</taxon>
        <taxon>Maltschvirus maltsch</taxon>
    </lineage>
</organism>
<gene>
    <name evidence="1" type="ORF">UFOVP665_24</name>
</gene>
<reference evidence="1" key="1">
    <citation type="submission" date="2020-04" db="EMBL/GenBank/DDBJ databases">
        <authorList>
            <person name="Chiriac C."/>
            <person name="Salcher M."/>
            <person name="Ghai R."/>
            <person name="Kavagutti S V."/>
        </authorList>
    </citation>
    <scope>NUCLEOTIDE SEQUENCE</scope>
</reference>
<sequence>MTPKAIDELLLELWREQDALAYAMNNLLYKATRIDRYTEDNNAAVVHVYLRETKTDRWAPRRRESLYVTRTDFDAAPAEVFTYSDGTTSLNRVNVNNELNEDALAYLADKGMTREDAIHYVSTNDSRAEGFAITQNLDRQEQIKHLIIMINNEFNARGGWSRYFLVTSSNGHIHQSTSCHTCNKGKNATTFALVYHLSGETADRAVEVFGPALCSACYPQAPVESREQGKVTTSLASVYYDEGYDGWLAAKAKADARKAKRDAKVGA</sequence>
<evidence type="ECO:0000313" key="1">
    <source>
        <dbReference type="EMBL" id="CAB4155769.1"/>
    </source>
</evidence>
<name>A0A6J5N9H9_9CAUD</name>
<proteinExistence type="predicted"/>
<protein>
    <submittedName>
        <fullName evidence="1">Uncharacterized protein</fullName>
    </submittedName>
</protein>
<accession>A0A6J5N9H9</accession>
<dbReference type="EMBL" id="LR796640">
    <property type="protein sequence ID" value="CAB4155769.1"/>
    <property type="molecule type" value="Genomic_DNA"/>
</dbReference>